<feature type="transmembrane region" description="Helical" evidence="7">
    <location>
        <begin position="47"/>
        <end position="66"/>
    </location>
</feature>
<feature type="transmembrane region" description="Helical" evidence="7">
    <location>
        <begin position="218"/>
        <end position="245"/>
    </location>
</feature>
<accession>A0ABS5Y7Q0</accession>
<evidence type="ECO:0000313" key="9">
    <source>
        <dbReference type="EMBL" id="MBT9431014.1"/>
    </source>
</evidence>
<dbReference type="SUPFAM" id="SSF103473">
    <property type="entry name" value="MFS general substrate transporter"/>
    <property type="match status" value="1"/>
</dbReference>
<organism evidence="9 10">
    <name type="scientific">Candidatus Sodalis endolongispinus</name>
    <dbReference type="NCBI Taxonomy" id="2812662"/>
    <lineage>
        <taxon>Bacteria</taxon>
        <taxon>Pseudomonadati</taxon>
        <taxon>Pseudomonadota</taxon>
        <taxon>Gammaproteobacteria</taxon>
        <taxon>Enterobacterales</taxon>
        <taxon>Bruguierivoracaceae</taxon>
        <taxon>Sodalis</taxon>
    </lineage>
</organism>
<dbReference type="PANTHER" id="PTHR23535:SF1">
    <property type="entry name" value="MFS FAMILY TRANSPORT PROTEIN"/>
    <property type="match status" value="1"/>
</dbReference>
<evidence type="ECO:0000256" key="1">
    <source>
        <dbReference type="ARBA" id="ARBA00004651"/>
    </source>
</evidence>
<name>A0ABS5Y7Q0_9GAMM</name>
<dbReference type="EMBL" id="JAFJYC010000001">
    <property type="protein sequence ID" value="MBT9431014.1"/>
    <property type="molecule type" value="Genomic_DNA"/>
</dbReference>
<proteinExistence type="predicted"/>
<feature type="transmembrane region" description="Helical" evidence="7">
    <location>
        <begin position="95"/>
        <end position="116"/>
    </location>
</feature>
<evidence type="ECO:0000256" key="5">
    <source>
        <dbReference type="ARBA" id="ARBA00022989"/>
    </source>
</evidence>
<dbReference type="InterPro" id="IPR011701">
    <property type="entry name" value="MFS"/>
</dbReference>
<dbReference type="InterPro" id="IPR036259">
    <property type="entry name" value="MFS_trans_sf"/>
</dbReference>
<gene>
    <name evidence="9" type="ORF">JZM24_00400</name>
</gene>
<protein>
    <submittedName>
        <fullName evidence="9">MFS transporter</fullName>
    </submittedName>
</protein>
<dbReference type="RefSeq" id="WP_215668199.1">
    <property type="nucleotide sequence ID" value="NZ_JAFJYC010000001.1"/>
</dbReference>
<keyword evidence="4 7" id="KW-0812">Transmembrane</keyword>
<evidence type="ECO:0000256" key="3">
    <source>
        <dbReference type="ARBA" id="ARBA00022475"/>
    </source>
</evidence>
<dbReference type="PANTHER" id="PTHR23535">
    <property type="entry name" value="SUGAR EFFLUX TRANSPORTER A-RELATED"/>
    <property type="match status" value="1"/>
</dbReference>
<feature type="domain" description="Major facilitator superfamily (MFS) profile" evidence="8">
    <location>
        <begin position="7"/>
        <end position="291"/>
    </location>
</feature>
<comment type="subcellular location">
    <subcellularLocation>
        <location evidence="1">Cell membrane</location>
        <topology evidence="1">Multi-pass membrane protein</topology>
    </subcellularLocation>
</comment>
<feature type="transmembrane region" description="Helical" evidence="7">
    <location>
        <begin position="251"/>
        <end position="271"/>
    </location>
</feature>
<keyword evidence="5 7" id="KW-1133">Transmembrane helix</keyword>
<evidence type="ECO:0000256" key="6">
    <source>
        <dbReference type="ARBA" id="ARBA00023136"/>
    </source>
</evidence>
<comment type="caution">
    <text evidence="9">The sequence shown here is derived from an EMBL/GenBank/DDBJ whole genome shotgun (WGS) entry which is preliminary data.</text>
</comment>
<dbReference type="Proteomes" id="UP000811282">
    <property type="component" value="Unassembled WGS sequence"/>
</dbReference>
<sequence length="291" mass="31378">MKGSPPLIKALLLTSLILTVGRGLTLPFLAIFLSQQRGMLPGQTGLVLGASLTLAILLSLYGGYLVDNFNKQRLILCAMTCFALSFFILPFTTPIILLIVLMVVINFAYSLFSLTLKATLAEWLPVSERIKAFSANYTLVNVGWAIGPPLSVAMAATHPLSPFLLAGIVSLLATVLLGKAMPGFGPPPVNLEDHRQAAERQAPDFRQTLTILRQDRRLIWFTIGGTLGSLVASQFASCISQYLMVAFDPDFVYKVVGIILPVNATIVVTWLNQGSLCCGTLCYVSPSATAK</sequence>
<evidence type="ECO:0000259" key="8">
    <source>
        <dbReference type="PROSITE" id="PS50850"/>
    </source>
</evidence>
<reference evidence="9 10" key="1">
    <citation type="journal article" date="2021" name="Genome Biol. Evol.">
        <title>The evolution of interdependence in a four-way mealybug symbiosis.</title>
        <authorList>
            <person name="Garber A.I."/>
            <person name="Kupper M."/>
            <person name="Laetsch D.R."/>
            <person name="Weldon S.R."/>
            <person name="Ladinsky M.S."/>
            <person name="Bjorkman P.J."/>
            <person name="McCutcheon J.P."/>
        </authorList>
    </citation>
    <scope>NUCLEOTIDE SEQUENCE [LARGE SCALE GENOMIC DNA]</scope>
    <source>
        <strain evidence="9">SOD</strain>
    </source>
</reference>
<evidence type="ECO:0000256" key="4">
    <source>
        <dbReference type="ARBA" id="ARBA00022692"/>
    </source>
</evidence>
<keyword evidence="6 7" id="KW-0472">Membrane</keyword>
<feature type="transmembrane region" description="Helical" evidence="7">
    <location>
        <begin position="163"/>
        <end position="181"/>
    </location>
</feature>
<keyword evidence="2" id="KW-0813">Transport</keyword>
<evidence type="ECO:0000313" key="10">
    <source>
        <dbReference type="Proteomes" id="UP000811282"/>
    </source>
</evidence>
<dbReference type="InterPro" id="IPR020846">
    <property type="entry name" value="MFS_dom"/>
</dbReference>
<dbReference type="Pfam" id="PF07690">
    <property type="entry name" value="MFS_1"/>
    <property type="match status" value="1"/>
</dbReference>
<evidence type="ECO:0000256" key="2">
    <source>
        <dbReference type="ARBA" id="ARBA00022448"/>
    </source>
</evidence>
<keyword evidence="3" id="KW-1003">Cell membrane</keyword>
<dbReference type="PROSITE" id="PS50850">
    <property type="entry name" value="MFS"/>
    <property type="match status" value="1"/>
</dbReference>
<evidence type="ECO:0000256" key="7">
    <source>
        <dbReference type="SAM" id="Phobius"/>
    </source>
</evidence>
<dbReference type="Gene3D" id="1.20.1250.20">
    <property type="entry name" value="MFS general substrate transporter like domains"/>
    <property type="match status" value="1"/>
</dbReference>
<keyword evidence="10" id="KW-1185">Reference proteome</keyword>